<organism evidence="4 5">
    <name type="scientific">Isoptericola halotolerans</name>
    <dbReference type="NCBI Taxonomy" id="300560"/>
    <lineage>
        <taxon>Bacteria</taxon>
        <taxon>Bacillati</taxon>
        <taxon>Actinomycetota</taxon>
        <taxon>Actinomycetes</taxon>
        <taxon>Micrococcales</taxon>
        <taxon>Promicromonosporaceae</taxon>
        <taxon>Isoptericola</taxon>
    </lineage>
</organism>
<evidence type="ECO:0000256" key="1">
    <source>
        <dbReference type="SAM" id="MobiDB-lite"/>
    </source>
</evidence>
<reference evidence="4 5" key="1">
    <citation type="submission" date="2020-05" db="EMBL/GenBank/DDBJ databases">
        <title>Genomic Encyclopedia of Type Strains, Phase III (KMG-III): the genomes of soil and plant-associated and newly described type strains.</title>
        <authorList>
            <person name="Whitman W."/>
        </authorList>
    </citation>
    <scope>NUCLEOTIDE SEQUENCE [LARGE SCALE GENOMIC DNA]</scope>
    <source>
        <strain evidence="4 5">KCTC 19046</strain>
    </source>
</reference>
<dbReference type="SUPFAM" id="SSF56219">
    <property type="entry name" value="DNase I-like"/>
    <property type="match status" value="1"/>
</dbReference>
<gene>
    <name evidence="4" type="ORF">HDG69_003504</name>
</gene>
<keyword evidence="2" id="KW-0472">Membrane</keyword>
<feature type="region of interest" description="Disordered" evidence="1">
    <location>
        <begin position="1"/>
        <end position="34"/>
    </location>
</feature>
<keyword evidence="2" id="KW-0812">Transmembrane</keyword>
<keyword evidence="2" id="KW-1133">Transmembrane helix</keyword>
<dbReference type="Pfam" id="PF03372">
    <property type="entry name" value="Exo_endo_phos"/>
    <property type="match status" value="1"/>
</dbReference>
<evidence type="ECO:0000259" key="3">
    <source>
        <dbReference type="Pfam" id="PF03372"/>
    </source>
</evidence>
<dbReference type="InterPro" id="IPR036691">
    <property type="entry name" value="Endo/exonu/phosph_ase_sf"/>
</dbReference>
<dbReference type="InterPro" id="IPR005135">
    <property type="entry name" value="Endo/exonuclease/phosphatase"/>
</dbReference>
<keyword evidence="5" id="KW-1185">Reference proteome</keyword>
<dbReference type="EMBL" id="JABEZU010000005">
    <property type="protein sequence ID" value="NOV98902.1"/>
    <property type="molecule type" value="Genomic_DNA"/>
</dbReference>
<evidence type="ECO:0000313" key="5">
    <source>
        <dbReference type="Proteomes" id="UP000757540"/>
    </source>
</evidence>
<dbReference type="Gene3D" id="3.60.10.10">
    <property type="entry name" value="Endonuclease/exonuclease/phosphatase"/>
    <property type="match status" value="1"/>
</dbReference>
<accession>A0ABX2A7Q2</accession>
<feature type="transmembrane region" description="Helical" evidence="2">
    <location>
        <begin position="39"/>
        <end position="60"/>
    </location>
</feature>
<sequence length="340" mass="34883">MNTVAARVTRAGRPRPPRGAPKPTGDAPRGTTGASRSTGLVVLALALAVLLVLHDLLPAVGGLRSLVATALPWCGLVLAGLGLLAVLRRTALGGLAVLFATGVWLWVCLPFLAPAASGGGDLVVVLHNVADTNTDPAWTARVLLGPEPDVVTLVEVTPELADEFERSFAQALPHSALQGTVGVWSRHPITDADPVDLRPPGVDTSWDRGLRVVLDTPGAPGLAVYAVHLPSVRLGAQGLTSGPRDDSLRMLGDVLAADGARAVVVGGDFNTVLADGAFDPVLAQVETPPGSLGFTFPARLPAVRIDHVLARGAEVTGISTLGRTASDHLPVVADVVLPPG</sequence>
<dbReference type="Proteomes" id="UP000757540">
    <property type="component" value="Unassembled WGS sequence"/>
</dbReference>
<proteinExistence type="predicted"/>
<feature type="transmembrane region" description="Helical" evidence="2">
    <location>
        <begin position="94"/>
        <end position="113"/>
    </location>
</feature>
<evidence type="ECO:0000256" key="2">
    <source>
        <dbReference type="SAM" id="Phobius"/>
    </source>
</evidence>
<protein>
    <submittedName>
        <fullName evidence="4">Vancomycin resistance protein VanJ</fullName>
    </submittedName>
</protein>
<feature type="transmembrane region" description="Helical" evidence="2">
    <location>
        <begin position="66"/>
        <end position="87"/>
    </location>
</feature>
<comment type="caution">
    <text evidence="4">The sequence shown here is derived from an EMBL/GenBank/DDBJ whole genome shotgun (WGS) entry which is preliminary data.</text>
</comment>
<name>A0ABX2A7Q2_9MICO</name>
<dbReference type="RefSeq" id="WP_171785100.1">
    <property type="nucleotide sequence ID" value="NZ_BAAAML010000004.1"/>
</dbReference>
<feature type="domain" description="Endonuclease/exonuclease/phosphatase" evidence="3">
    <location>
        <begin position="132"/>
        <end position="328"/>
    </location>
</feature>
<evidence type="ECO:0000313" key="4">
    <source>
        <dbReference type="EMBL" id="NOV98902.1"/>
    </source>
</evidence>